<gene>
    <name evidence="1" type="ORF">GLOINDRAFT_690</name>
</gene>
<dbReference type="HOGENOM" id="CLU_2980279_0_0_1"/>
<protein>
    <submittedName>
        <fullName evidence="1">Uncharacterized protein</fullName>
    </submittedName>
</protein>
<dbReference type="AlphaFoldDB" id="U9T2K6"/>
<dbReference type="EMBL" id="KI295723">
    <property type="protein sequence ID" value="ESA02434.1"/>
    <property type="molecule type" value="Genomic_DNA"/>
</dbReference>
<accession>U9T2K6</accession>
<proteinExistence type="predicted"/>
<evidence type="ECO:0000313" key="1">
    <source>
        <dbReference type="EMBL" id="ESA02434.1"/>
    </source>
</evidence>
<reference evidence="1" key="1">
    <citation type="submission" date="2013-07" db="EMBL/GenBank/DDBJ databases">
        <title>The genome of an arbuscular mycorrhizal fungus provides insights into the evolution of the oldest plant symbiosis.</title>
        <authorList>
            <consortium name="DOE Joint Genome Institute"/>
            <person name="Tisserant E."/>
            <person name="Malbreil M."/>
            <person name="Kuo A."/>
            <person name="Kohler A."/>
            <person name="Symeonidi A."/>
            <person name="Balestrini R."/>
            <person name="Charron P."/>
            <person name="Duensing N."/>
            <person name="Frei-dit-Frey N."/>
            <person name="Gianinazzi-Pearson V."/>
            <person name="Gilbert B."/>
            <person name="Handa Y."/>
            <person name="Hijri M."/>
            <person name="Kaul R."/>
            <person name="Kawaguchi M."/>
            <person name="Krajinski F."/>
            <person name="Lammers P."/>
            <person name="Lapierre D."/>
            <person name="Masclaux F.G."/>
            <person name="Murat C."/>
            <person name="Morin E."/>
            <person name="Ndikumana S."/>
            <person name="Pagni M."/>
            <person name="Petitpierre D."/>
            <person name="Requena N."/>
            <person name="Rosikiewicz P."/>
            <person name="Riley R."/>
            <person name="Saito K."/>
            <person name="San Clemente H."/>
            <person name="Shapiro H."/>
            <person name="van Tuinen D."/>
            <person name="Becard G."/>
            <person name="Bonfante P."/>
            <person name="Paszkowski U."/>
            <person name="Shachar-Hill Y."/>
            <person name="Young J.P."/>
            <person name="Sanders I.R."/>
            <person name="Henrissat B."/>
            <person name="Rensing S.A."/>
            <person name="Grigoriev I.V."/>
            <person name="Corradi N."/>
            <person name="Roux C."/>
            <person name="Martin F."/>
        </authorList>
    </citation>
    <scope>NUCLEOTIDE SEQUENCE</scope>
    <source>
        <strain evidence="1">DAOM 197198</strain>
    </source>
</reference>
<organism evidence="1">
    <name type="scientific">Rhizophagus irregularis (strain DAOM 181602 / DAOM 197198 / MUCL 43194)</name>
    <name type="common">Arbuscular mycorrhizal fungus</name>
    <name type="synonym">Glomus intraradices</name>
    <dbReference type="NCBI Taxonomy" id="747089"/>
    <lineage>
        <taxon>Eukaryota</taxon>
        <taxon>Fungi</taxon>
        <taxon>Fungi incertae sedis</taxon>
        <taxon>Mucoromycota</taxon>
        <taxon>Glomeromycotina</taxon>
        <taxon>Glomeromycetes</taxon>
        <taxon>Glomerales</taxon>
        <taxon>Glomeraceae</taxon>
        <taxon>Rhizophagus</taxon>
    </lineage>
</organism>
<name>U9T2K6_RHIID</name>
<sequence>MSSSFNRHFRLERFCKRAFSNIMIFSKFFPFRGTDLSQEFINIMGNNSRWNHVDKETM</sequence>